<keyword evidence="2" id="KW-1185">Reference proteome</keyword>
<sequence>MQLKELINLLAVKETEGNTDVLVTGFTWIPEKLKKGIFLFVCLVLKDFWQIDMII</sequence>
<accession>A0A511ZFG9</accession>
<protein>
    <submittedName>
        <fullName evidence="1">Uncharacterized protein</fullName>
    </submittedName>
</protein>
<dbReference type="Proteomes" id="UP000321558">
    <property type="component" value="Unassembled WGS sequence"/>
</dbReference>
<dbReference type="EMBL" id="BJYM01000003">
    <property type="protein sequence ID" value="GEN86180.1"/>
    <property type="molecule type" value="Genomic_DNA"/>
</dbReference>
<evidence type="ECO:0000313" key="2">
    <source>
        <dbReference type="Proteomes" id="UP000321558"/>
    </source>
</evidence>
<reference evidence="1 2" key="1">
    <citation type="submission" date="2019-07" db="EMBL/GenBank/DDBJ databases">
        <title>Whole genome shotgun sequence of Oceanobacillus sojae NBRC 105379.</title>
        <authorList>
            <person name="Hosoyama A."/>
            <person name="Uohara A."/>
            <person name="Ohji S."/>
            <person name="Ichikawa N."/>
        </authorList>
    </citation>
    <scope>NUCLEOTIDE SEQUENCE [LARGE SCALE GENOMIC DNA]</scope>
    <source>
        <strain evidence="1 2">NBRC 105379</strain>
    </source>
</reference>
<dbReference type="AlphaFoldDB" id="A0A511ZFG9"/>
<comment type="caution">
    <text evidence="1">The sequence shown here is derived from an EMBL/GenBank/DDBJ whole genome shotgun (WGS) entry which is preliminary data.</text>
</comment>
<name>A0A511ZFG9_9BACI</name>
<evidence type="ECO:0000313" key="1">
    <source>
        <dbReference type="EMBL" id="GEN86180.1"/>
    </source>
</evidence>
<gene>
    <name evidence="1" type="ORF">OSO01_09190</name>
</gene>
<organism evidence="1 2">
    <name type="scientific">Oceanobacillus sojae</name>
    <dbReference type="NCBI Taxonomy" id="582851"/>
    <lineage>
        <taxon>Bacteria</taxon>
        <taxon>Bacillati</taxon>
        <taxon>Bacillota</taxon>
        <taxon>Bacilli</taxon>
        <taxon>Bacillales</taxon>
        <taxon>Bacillaceae</taxon>
        <taxon>Oceanobacillus</taxon>
    </lineage>
</organism>
<proteinExistence type="predicted"/>